<evidence type="ECO:0000313" key="2">
    <source>
        <dbReference type="EMBL" id="EPX84531.1"/>
    </source>
</evidence>
<feature type="compositionally biased region" description="Polar residues" evidence="1">
    <location>
        <begin position="200"/>
        <end position="209"/>
    </location>
</feature>
<dbReference type="RefSeq" id="WP_021098229.1">
    <property type="nucleotide sequence ID" value="NZ_KE557322.1"/>
</dbReference>
<dbReference type="HOGENOM" id="CLU_097445_1_0_5"/>
<reference evidence="2 3" key="1">
    <citation type="journal article" date="2013" name="Stand. Genomic Sci.">
        <title>Genome sequence of the reddish-pigmented Rubellimicrobium thermophilum type strain (DSM 16684(T)), a member of the Roseobacter clade.</title>
        <authorList>
            <person name="Fiebig A."/>
            <person name="Riedel T."/>
            <person name="Gronow S."/>
            <person name="Petersen J."/>
            <person name="Klenk H.P."/>
            <person name="Goker M."/>
        </authorList>
    </citation>
    <scope>NUCLEOTIDE SEQUENCE [LARGE SCALE GENOMIC DNA]</scope>
    <source>
        <strain evidence="2 3">DSM 16684</strain>
    </source>
</reference>
<comment type="caution">
    <text evidence="2">The sequence shown here is derived from an EMBL/GenBank/DDBJ whole genome shotgun (WGS) entry which is preliminary data.</text>
</comment>
<gene>
    <name evidence="2" type="ORF">ruthe_02146</name>
</gene>
<accession>S9QT62</accession>
<dbReference type="EMBL" id="AOLV01000023">
    <property type="protein sequence ID" value="EPX84531.1"/>
    <property type="molecule type" value="Genomic_DNA"/>
</dbReference>
<sequence>MSDLIVIAFPDEAAAFRARAEFVALQKDYLVEMEDVVVVTRSETGEVKLHQAINMTAAGAMGGTIWGTLVGLLFLNPLLGAAVGAGAGALTGALTDLGIDDDFLREVGGSLDQGGAALAVLLHKMTADRVIDRIGTLGGRVLQTSLPADVETRLRERLEAATAHPPAMPPVPAPEVAGAPPVGLAGAPAAAPAPVGATPHGQSGVITEP</sequence>
<dbReference type="STRING" id="1123069.ruthe_02146"/>
<evidence type="ECO:0000256" key="1">
    <source>
        <dbReference type="SAM" id="MobiDB-lite"/>
    </source>
</evidence>
<dbReference type="Pfam" id="PF06897">
    <property type="entry name" value="DUF1269"/>
    <property type="match status" value="1"/>
</dbReference>
<organism evidence="2 3">
    <name type="scientific">Rubellimicrobium thermophilum DSM 16684</name>
    <dbReference type="NCBI Taxonomy" id="1123069"/>
    <lineage>
        <taxon>Bacteria</taxon>
        <taxon>Pseudomonadati</taxon>
        <taxon>Pseudomonadota</taxon>
        <taxon>Alphaproteobacteria</taxon>
        <taxon>Rhodobacterales</taxon>
        <taxon>Roseobacteraceae</taxon>
        <taxon>Rubellimicrobium</taxon>
    </lineage>
</organism>
<proteinExistence type="predicted"/>
<dbReference type="OrthoDB" id="275223at2"/>
<feature type="region of interest" description="Disordered" evidence="1">
    <location>
        <begin position="163"/>
        <end position="209"/>
    </location>
</feature>
<dbReference type="InterPro" id="IPR009200">
    <property type="entry name" value="DUF1269_membrane"/>
</dbReference>
<feature type="compositionally biased region" description="Low complexity" evidence="1">
    <location>
        <begin position="174"/>
        <end position="199"/>
    </location>
</feature>
<dbReference type="Proteomes" id="UP000015346">
    <property type="component" value="Unassembled WGS sequence"/>
</dbReference>
<dbReference type="PATRIC" id="fig|1123069.3.peg.2120"/>
<keyword evidence="3" id="KW-1185">Reference proteome</keyword>
<dbReference type="AlphaFoldDB" id="S9QT62"/>
<evidence type="ECO:0000313" key="3">
    <source>
        <dbReference type="Proteomes" id="UP000015346"/>
    </source>
</evidence>
<name>S9QT62_9RHOB</name>
<protein>
    <submittedName>
        <fullName evidence="2">Putative membrane protein</fullName>
    </submittedName>
</protein>